<dbReference type="EMBL" id="JANCMW010000003">
    <property type="protein sequence ID" value="MDF0750044.1"/>
    <property type="molecule type" value="Genomic_DNA"/>
</dbReference>
<gene>
    <name evidence="2" type="ORF">NLU14_07350</name>
</gene>
<organism evidence="2 3">
    <name type="scientific">Marinobacter iranensis</name>
    <dbReference type="NCBI Taxonomy" id="2962607"/>
    <lineage>
        <taxon>Bacteria</taxon>
        <taxon>Pseudomonadati</taxon>
        <taxon>Pseudomonadota</taxon>
        <taxon>Gammaproteobacteria</taxon>
        <taxon>Pseudomonadales</taxon>
        <taxon>Marinobacteraceae</taxon>
        <taxon>Marinobacter</taxon>
    </lineage>
</organism>
<keyword evidence="3" id="KW-1185">Reference proteome</keyword>
<reference evidence="2" key="1">
    <citation type="submission" date="2022-07" db="EMBL/GenBank/DDBJ databases">
        <title>Marinobacter iranensis a new bacterium isolate from a hipersaline lake in Iran.</title>
        <authorList>
            <person name="Mohammad A.M.A."/>
            <person name="Cristina S.-P."/>
            <person name="Antonio V."/>
        </authorList>
    </citation>
    <scope>NUCLEOTIDE SEQUENCE</scope>
    <source>
        <strain evidence="2">71-i</strain>
    </source>
</reference>
<dbReference type="CDD" id="cd00093">
    <property type="entry name" value="HTH_XRE"/>
    <property type="match status" value="1"/>
</dbReference>
<dbReference type="RefSeq" id="WP_275705558.1">
    <property type="nucleotide sequence ID" value="NZ_JANCMW010000003.1"/>
</dbReference>
<dbReference type="Gene3D" id="1.10.260.40">
    <property type="entry name" value="lambda repressor-like DNA-binding domains"/>
    <property type="match status" value="1"/>
</dbReference>
<dbReference type="InterPro" id="IPR001387">
    <property type="entry name" value="Cro/C1-type_HTH"/>
</dbReference>
<accession>A0ABT5Y8P0</accession>
<sequence length="92" mass="10454">MPPKFEDHEREAAQADLEKRMRQGKVSVGAAVREIRQRFVGITLEDYARLCGLSKTTLMNIERDDPRVLLESVKKAVEPLGYQLSLVPTEDL</sequence>
<dbReference type="Pfam" id="PF01381">
    <property type="entry name" value="HTH_3"/>
    <property type="match status" value="1"/>
</dbReference>
<evidence type="ECO:0000313" key="2">
    <source>
        <dbReference type="EMBL" id="MDF0750044.1"/>
    </source>
</evidence>
<protein>
    <submittedName>
        <fullName evidence="2">Helix-turn-helix domain-containing protein</fullName>
    </submittedName>
</protein>
<evidence type="ECO:0000313" key="3">
    <source>
        <dbReference type="Proteomes" id="UP001143391"/>
    </source>
</evidence>
<dbReference type="InterPro" id="IPR010982">
    <property type="entry name" value="Lambda_DNA-bd_dom_sf"/>
</dbReference>
<dbReference type="PROSITE" id="PS50943">
    <property type="entry name" value="HTH_CROC1"/>
    <property type="match status" value="1"/>
</dbReference>
<name>A0ABT5Y8P0_9GAMM</name>
<feature type="domain" description="HTH cro/C1-type" evidence="1">
    <location>
        <begin position="32"/>
        <end position="87"/>
    </location>
</feature>
<dbReference type="Proteomes" id="UP001143391">
    <property type="component" value="Unassembled WGS sequence"/>
</dbReference>
<evidence type="ECO:0000259" key="1">
    <source>
        <dbReference type="PROSITE" id="PS50943"/>
    </source>
</evidence>
<dbReference type="SUPFAM" id="SSF47413">
    <property type="entry name" value="lambda repressor-like DNA-binding domains"/>
    <property type="match status" value="1"/>
</dbReference>
<comment type="caution">
    <text evidence="2">The sequence shown here is derived from an EMBL/GenBank/DDBJ whole genome shotgun (WGS) entry which is preliminary data.</text>
</comment>
<proteinExistence type="predicted"/>